<accession>H7EKH8</accession>
<keyword evidence="3" id="KW-1185">Reference proteome</keyword>
<keyword evidence="1" id="KW-0812">Transmembrane</keyword>
<keyword evidence="1" id="KW-1133">Transmembrane helix</keyword>
<feature type="transmembrane region" description="Helical" evidence="1">
    <location>
        <begin position="126"/>
        <end position="149"/>
    </location>
</feature>
<keyword evidence="1" id="KW-0472">Membrane</keyword>
<gene>
    <name evidence="2" type="ORF">TresaDRAFT_1635</name>
</gene>
<dbReference type="Proteomes" id="UP000003571">
    <property type="component" value="Unassembled WGS sequence"/>
</dbReference>
<dbReference type="PATRIC" id="fig|907348.3.peg.1396"/>
<evidence type="ECO:0000256" key="1">
    <source>
        <dbReference type="SAM" id="Phobius"/>
    </source>
</evidence>
<evidence type="ECO:0000313" key="2">
    <source>
        <dbReference type="EMBL" id="EIC01883.1"/>
    </source>
</evidence>
<evidence type="ECO:0000313" key="3">
    <source>
        <dbReference type="Proteomes" id="UP000003571"/>
    </source>
</evidence>
<feature type="transmembrane region" description="Helical" evidence="1">
    <location>
        <begin position="82"/>
        <end position="106"/>
    </location>
</feature>
<comment type="caution">
    <text evidence="2">The sequence shown here is derived from an EMBL/GenBank/DDBJ whole genome shotgun (WGS) entry which is preliminary data.</text>
</comment>
<dbReference type="OrthoDB" id="1820952at2"/>
<reference evidence="2 3" key="1">
    <citation type="submission" date="2011-09" db="EMBL/GenBank/DDBJ databases">
        <title>The draft genome of Treponema saccharophilum DSM 2985.</title>
        <authorList>
            <consortium name="US DOE Joint Genome Institute (JGI-PGF)"/>
            <person name="Lucas S."/>
            <person name="Copeland A."/>
            <person name="Lapidus A."/>
            <person name="Glavina del Rio T."/>
            <person name="Dalin E."/>
            <person name="Tice H."/>
            <person name="Bruce D."/>
            <person name="Goodwin L."/>
            <person name="Pitluck S."/>
            <person name="Peters L."/>
            <person name="Kyrpides N."/>
            <person name="Mavromatis K."/>
            <person name="Ivanova N."/>
            <person name="Markowitz V."/>
            <person name="Cheng J.-F."/>
            <person name="Hugenholtz P."/>
            <person name="Woyke T."/>
            <person name="Wu D."/>
            <person name="Gronow S."/>
            <person name="Wellnitz S."/>
            <person name="Brambilla E."/>
            <person name="Klenk H.-P."/>
            <person name="Eisen J.A."/>
        </authorList>
    </citation>
    <scope>NUCLEOTIDE SEQUENCE [LARGE SCALE GENOMIC DNA]</scope>
    <source>
        <strain evidence="2 3">DSM 2985</strain>
    </source>
</reference>
<name>H7EKH8_9SPIR</name>
<feature type="transmembrane region" description="Helical" evidence="1">
    <location>
        <begin position="41"/>
        <end position="61"/>
    </location>
</feature>
<sequence>MERKTMKKIGLQMSVLMGVSLSFCLSLSGNALSGHFTMQGFAISFAASTALSLLIGFAVPVKPLSDKICDALSLRPRTLPRSVAESLVSDCVYTPLITLLMVFLAWKSASAHGAQIPFAPMFLHSLATSMIIGFVLILILMPVFLRLVFRMNGINPQGENHEP</sequence>
<dbReference type="STRING" id="907348.TresaDRAFT_1635"/>
<dbReference type="EMBL" id="AGRW01000045">
    <property type="protein sequence ID" value="EIC01883.1"/>
    <property type="molecule type" value="Genomic_DNA"/>
</dbReference>
<dbReference type="RefSeq" id="WP_002704108.1">
    <property type="nucleotide sequence ID" value="NZ_AGRW01000045.1"/>
</dbReference>
<proteinExistence type="predicted"/>
<organism evidence="2 3">
    <name type="scientific">Treponema saccharophilum DSM 2985</name>
    <dbReference type="NCBI Taxonomy" id="907348"/>
    <lineage>
        <taxon>Bacteria</taxon>
        <taxon>Pseudomonadati</taxon>
        <taxon>Spirochaetota</taxon>
        <taxon>Spirochaetia</taxon>
        <taxon>Spirochaetales</taxon>
        <taxon>Treponemataceae</taxon>
        <taxon>Treponema</taxon>
    </lineage>
</organism>
<protein>
    <submittedName>
        <fullName evidence="2">Uncharacterized protein</fullName>
    </submittedName>
</protein>
<dbReference type="AlphaFoldDB" id="H7EKH8"/>
<dbReference type="eggNOG" id="ENOG5032V0B">
    <property type="taxonomic scope" value="Bacteria"/>
</dbReference>